<proteinExistence type="predicted"/>
<evidence type="ECO:0000256" key="1">
    <source>
        <dbReference type="SAM" id="MobiDB-lite"/>
    </source>
</evidence>
<dbReference type="InterPro" id="IPR037171">
    <property type="entry name" value="NagB/RpiA_transferase-like"/>
</dbReference>
<dbReference type="SUPFAM" id="SSF100950">
    <property type="entry name" value="NagB/RpiA/CoA transferase-like"/>
    <property type="match status" value="1"/>
</dbReference>
<dbReference type="Pfam" id="PF01144">
    <property type="entry name" value="CoA_trans"/>
    <property type="match status" value="1"/>
</dbReference>
<accession>X1EWF8</accession>
<comment type="caution">
    <text evidence="2">The sequence shown here is derived from an EMBL/GenBank/DDBJ whole genome shotgun (WGS) entry which is preliminary data.</text>
</comment>
<dbReference type="EMBL" id="BARU01002150">
    <property type="protein sequence ID" value="GAH24650.1"/>
    <property type="molecule type" value="Genomic_DNA"/>
</dbReference>
<dbReference type="GO" id="GO:0008410">
    <property type="term" value="F:CoA-transferase activity"/>
    <property type="evidence" value="ECO:0007669"/>
    <property type="project" value="InterPro"/>
</dbReference>
<gene>
    <name evidence="2" type="ORF">S03H2_05212</name>
</gene>
<dbReference type="InterPro" id="IPR004165">
    <property type="entry name" value="CoA_trans_fam_I"/>
</dbReference>
<name>X1EWF8_9ZZZZ</name>
<dbReference type="AlphaFoldDB" id="X1EWF8"/>
<evidence type="ECO:0000313" key="2">
    <source>
        <dbReference type="EMBL" id="GAH24650.1"/>
    </source>
</evidence>
<reference evidence="2" key="1">
    <citation type="journal article" date="2014" name="Front. Microbiol.">
        <title>High frequency of phylogenetically diverse reductive dehalogenase-homologous genes in deep subseafloor sedimentary metagenomes.</title>
        <authorList>
            <person name="Kawai M."/>
            <person name="Futagami T."/>
            <person name="Toyoda A."/>
            <person name="Takaki Y."/>
            <person name="Nishi S."/>
            <person name="Hori S."/>
            <person name="Arai W."/>
            <person name="Tsubouchi T."/>
            <person name="Morono Y."/>
            <person name="Uchiyama I."/>
            <person name="Ito T."/>
            <person name="Fujiyama A."/>
            <person name="Inagaki F."/>
            <person name="Takami H."/>
        </authorList>
    </citation>
    <scope>NUCLEOTIDE SEQUENCE</scope>
    <source>
        <strain evidence="2">Expedition CK06-06</strain>
    </source>
</reference>
<feature type="region of interest" description="Disordered" evidence="1">
    <location>
        <begin position="41"/>
        <end position="60"/>
    </location>
</feature>
<evidence type="ECO:0008006" key="3">
    <source>
        <dbReference type="Google" id="ProtNLM"/>
    </source>
</evidence>
<feature type="non-terminal residue" evidence="2">
    <location>
        <position position="1"/>
    </location>
</feature>
<protein>
    <recommendedName>
        <fullName evidence="3">CoA transferase</fullName>
    </recommendedName>
</protein>
<sequence>PKRRFGGAGGANEIASMCWRVIIMTEHQKRKFPERAEFITSPGYLDGSPQARERAGLPAGTGPYRVVSDKAIFGFDEETRRMKLLAIVPWATAEEVLQEMAFEPLVAKPLGTVSPPTEEQLTILRSEIDPEGRVVGQGKWIEFQP</sequence>
<organism evidence="2">
    <name type="scientific">marine sediment metagenome</name>
    <dbReference type="NCBI Taxonomy" id="412755"/>
    <lineage>
        <taxon>unclassified sequences</taxon>
        <taxon>metagenomes</taxon>
        <taxon>ecological metagenomes</taxon>
    </lineage>
</organism>
<dbReference type="Gene3D" id="3.40.1080.10">
    <property type="entry name" value="Glutaconate Coenzyme A-transferase"/>
    <property type="match status" value="1"/>
</dbReference>